<dbReference type="InterPro" id="IPR018961">
    <property type="entry name" value="DnaJ_homolog_subfam-C_membr-28"/>
</dbReference>
<organism evidence="2 3">
    <name type="scientific">Bacillus thuringiensis serovar pingluonsis</name>
    <dbReference type="NCBI Taxonomy" id="180881"/>
    <lineage>
        <taxon>Bacteria</taxon>
        <taxon>Bacillati</taxon>
        <taxon>Bacillota</taxon>
        <taxon>Bacilli</taxon>
        <taxon>Bacillales</taxon>
        <taxon>Bacillaceae</taxon>
        <taxon>Bacillus</taxon>
        <taxon>Bacillus cereus group</taxon>
    </lineage>
</organism>
<dbReference type="SUPFAM" id="SSF53474">
    <property type="entry name" value="alpha/beta-Hydrolases"/>
    <property type="match status" value="1"/>
</dbReference>
<dbReference type="Pfam" id="PF09350">
    <property type="entry name" value="DJC28_CD"/>
    <property type="match status" value="1"/>
</dbReference>
<dbReference type="InterPro" id="IPR013783">
    <property type="entry name" value="Ig-like_fold"/>
</dbReference>
<dbReference type="InterPro" id="IPR014756">
    <property type="entry name" value="Ig_E-set"/>
</dbReference>
<accession>A0A243B4H6</accession>
<proteinExistence type="predicted"/>
<protein>
    <submittedName>
        <fullName evidence="2">Esterase</fullName>
    </submittedName>
</protein>
<dbReference type="Gene3D" id="3.40.50.1820">
    <property type="entry name" value="alpha/beta hydrolase"/>
    <property type="match status" value="1"/>
</dbReference>
<gene>
    <name evidence="2" type="ORF">BK742_23435</name>
</gene>
<evidence type="ECO:0000313" key="2">
    <source>
        <dbReference type="EMBL" id="OTY38197.1"/>
    </source>
</evidence>
<dbReference type="Pfam" id="PF00756">
    <property type="entry name" value="Esterase"/>
    <property type="match status" value="1"/>
</dbReference>
<evidence type="ECO:0000313" key="3">
    <source>
        <dbReference type="Proteomes" id="UP000195089"/>
    </source>
</evidence>
<dbReference type="PANTHER" id="PTHR48098:SF3">
    <property type="entry name" value="IRON(III) ENTEROBACTIN ESTERASE"/>
    <property type="match status" value="1"/>
</dbReference>
<evidence type="ECO:0000259" key="1">
    <source>
        <dbReference type="Pfam" id="PF09350"/>
    </source>
</evidence>
<reference evidence="2 3" key="1">
    <citation type="submission" date="2016-10" db="EMBL/GenBank/DDBJ databases">
        <title>Comparative genomics of Bacillus thuringiensis reveals a path to pathogens against multiple invertebrate hosts.</title>
        <authorList>
            <person name="Zheng J."/>
            <person name="Gao Q."/>
            <person name="Liu H."/>
            <person name="Peng D."/>
            <person name="Ruan L."/>
            <person name="Sun M."/>
        </authorList>
    </citation>
    <scope>NUCLEOTIDE SEQUENCE [LARGE SCALE GENOMIC DNA]</scope>
    <source>
        <strain evidence="2">BGSC 4BX1</strain>
    </source>
</reference>
<comment type="caution">
    <text evidence="2">The sequence shown here is derived from an EMBL/GenBank/DDBJ whole genome shotgun (WGS) entry which is preliminary data.</text>
</comment>
<dbReference type="InterPro" id="IPR000801">
    <property type="entry name" value="Esterase-like"/>
</dbReference>
<dbReference type="PANTHER" id="PTHR48098">
    <property type="entry name" value="ENTEROCHELIN ESTERASE-RELATED"/>
    <property type="match status" value="1"/>
</dbReference>
<feature type="domain" description="DnaJ homologue subfamily C member 28 conserved" evidence="1">
    <location>
        <begin position="456"/>
        <end position="517"/>
    </location>
</feature>
<dbReference type="Gene3D" id="2.60.40.10">
    <property type="entry name" value="Immunoglobulins"/>
    <property type="match status" value="1"/>
</dbReference>
<dbReference type="AlphaFoldDB" id="A0A243B4H6"/>
<dbReference type="Proteomes" id="UP000195089">
    <property type="component" value="Unassembled WGS sequence"/>
</dbReference>
<dbReference type="InterPro" id="IPR029058">
    <property type="entry name" value="AB_hydrolase_fold"/>
</dbReference>
<sequence length="557" mass="65102">MKTLHIEYYKGGGEVTTIISPKLEKLKNQLKNGNEKALYTFLDEIKSNHTPLIEQRPIGNQYKLITYIWLGDRETENVYVFGSFPGWDLSVNQLQRLLQTDIWYVTFRTNKRFISTYYFIVNDFFKNDWIKCSEQYRLDPFNENVFGEGANKASVLKIDIEVQYSSRFPSNDYPSGKIETYSFYSSILNNTRKIHIYTPHDYSHNSYLQELLIVFDGNSFINDLSITKTLNYLIYEKEIPSCICIAVAIDPVNRLEELTYNDRMNTFLTKELLPWIQTKYHVYQKAKHTTIAGFSLGGFAAFYAALQNPHIFGNVLSMSGSVHWKKDKYKKAIPWIENQISSIDSNATHLNSYIAVGELENELLLTANRRLYKALEENKYQTTYEEFQGGHDSVWWREKLFDGLRALELTKTILKNKKERKSMNQEELDKKLKKQEILVKDEKVWSYTYEDHISSIVKEAEKKGAFDHLPGKGKPLNLDKDLSYNPEKQLYRTLKNNHVLPRWIELSKEIDDLKEKLKENTNTAEAADLIRTINKKVLEHNLLCPPSAQKTRVKTDF</sequence>
<name>A0A243B4H6_BACTU</name>
<dbReference type="EMBL" id="NFDL01000097">
    <property type="protein sequence ID" value="OTY38197.1"/>
    <property type="molecule type" value="Genomic_DNA"/>
</dbReference>
<dbReference type="SUPFAM" id="SSF81296">
    <property type="entry name" value="E set domains"/>
    <property type="match status" value="1"/>
</dbReference>
<dbReference type="InterPro" id="IPR050583">
    <property type="entry name" value="Mycobacterial_A85_antigen"/>
</dbReference>